<dbReference type="PRINTS" id="PR00722">
    <property type="entry name" value="CHYMOTRYPSIN"/>
</dbReference>
<evidence type="ECO:0000313" key="8">
    <source>
        <dbReference type="EMBL" id="CAF4859289.1"/>
    </source>
</evidence>
<dbReference type="EMBL" id="CAJOBZ010000019">
    <property type="protein sequence ID" value="CAF4859289.1"/>
    <property type="molecule type" value="Genomic_DNA"/>
</dbReference>
<evidence type="ECO:0000259" key="7">
    <source>
        <dbReference type="PROSITE" id="PS50240"/>
    </source>
</evidence>
<name>A0A821SK65_9NEOP</name>
<dbReference type="FunFam" id="2.40.10.10:FF:000036">
    <property type="entry name" value="Trypsin beta"/>
    <property type="match status" value="1"/>
</dbReference>
<dbReference type="Proteomes" id="UP000663880">
    <property type="component" value="Unassembled WGS sequence"/>
</dbReference>
<dbReference type="SMART" id="SM00020">
    <property type="entry name" value="Tryp_SPc"/>
    <property type="match status" value="1"/>
</dbReference>
<evidence type="ECO:0000256" key="3">
    <source>
        <dbReference type="ARBA" id="ARBA00022670"/>
    </source>
</evidence>
<keyword evidence="9" id="KW-1185">Reference proteome</keyword>
<proteinExistence type="inferred from homology"/>
<accession>A0A821SK65</accession>
<dbReference type="InterPro" id="IPR050430">
    <property type="entry name" value="Peptidase_S1"/>
</dbReference>
<evidence type="ECO:0000256" key="1">
    <source>
        <dbReference type="ARBA" id="ARBA00004239"/>
    </source>
</evidence>
<evidence type="ECO:0000313" key="9">
    <source>
        <dbReference type="Proteomes" id="UP000663880"/>
    </source>
</evidence>
<keyword evidence="4" id="KW-0378">Hydrolase</keyword>
<dbReference type="PROSITE" id="PS50240">
    <property type="entry name" value="TRYPSIN_DOM"/>
    <property type="match status" value="1"/>
</dbReference>
<evidence type="ECO:0000256" key="5">
    <source>
        <dbReference type="ARBA" id="ARBA00022825"/>
    </source>
</evidence>
<keyword evidence="3" id="KW-0645">Protease</keyword>
<feature type="domain" description="Peptidase S1" evidence="7">
    <location>
        <begin position="1"/>
        <end position="193"/>
    </location>
</feature>
<dbReference type="GO" id="GO:0006508">
    <property type="term" value="P:proteolysis"/>
    <property type="evidence" value="ECO:0007669"/>
    <property type="project" value="UniProtKB-KW"/>
</dbReference>
<keyword evidence="5" id="KW-0720">Serine protease</keyword>
<dbReference type="InterPro" id="IPR033116">
    <property type="entry name" value="TRYPSIN_SER"/>
</dbReference>
<organism evidence="8 9">
    <name type="scientific">Pieris macdunnoughi</name>
    <dbReference type="NCBI Taxonomy" id="345717"/>
    <lineage>
        <taxon>Eukaryota</taxon>
        <taxon>Metazoa</taxon>
        <taxon>Ecdysozoa</taxon>
        <taxon>Arthropoda</taxon>
        <taxon>Hexapoda</taxon>
        <taxon>Insecta</taxon>
        <taxon>Pterygota</taxon>
        <taxon>Neoptera</taxon>
        <taxon>Endopterygota</taxon>
        <taxon>Lepidoptera</taxon>
        <taxon>Glossata</taxon>
        <taxon>Ditrysia</taxon>
        <taxon>Papilionoidea</taxon>
        <taxon>Pieridae</taxon>
        <taxon>Pierinae</taxon>
        <taxon>Pieris</taxon>
    </lineage>
</organism>
<dbReference type="InterPro" id="IPR009003">
    <property type="entry name" value="Peptidase_S1_PA"/>
</dbReference>
<dbReference type="PANTHER" id="PTHR24276">
    <property type="entry name" value="POLYSERASE-RELATED"/>
    <property type="match status" value="1"/>
</dbReference>
<dbReference type="Pfam" id="PF00089">
    <property type="entry name" value="Trypsin"/>
    <property type="match status" value="1"/>
</dbReference>
<dbReference type="GO" id="GO:0005576">
    <property type="term" value="C:extracellular region"/>
    <property type="evidence" value="ECO:0007669"/>
    <property type="project" value="UniProtKB-SubCell"/>
</dbReference>
<reference evidence="8" key="1">
    <citation type="submission" date="2021-02" db="EMBL/GenBank/DDBJ databases">
        <authorList>
            <person name="Steward A R."/>
        </authorList>
    </citation>
    <scope>NUCLEOTIDE SEQUENCE</scope>
</reference>
<evidence type="ECO:0000256" key="4">
    <source>
        <dbReference type="ARBA" id="ARBA00022801"/>
    </source>
</evidence>
<dbReference type="InterPro" id="IPR043504">
    <property type="entry name" value="Peptidase_S1_PA_chymotrypsin"/>
</dbReference>
<comment type="similarity">
    <text evidence="2">Belongs to the peptidase S1 family.</text>
</comment>
<dbReference type="Gene3D" id="2.40.10.10">
    <property type="entry name" value="Trypsin-like serine proteases"/>
    <property type="match status" value="1"/>
</dbReference>
<dbReference type="CDD" id="cd00190">
    <property type="entry name" value="Tryp_SPc"/>
    <property type="match status" value="1"/>
</dbReference>
<dbReference type="OrthoDB" id="616263at2759"/>
<dbReference type="AlphaFoldDB" id="A0A821SK65"/>
<comment type="caution">
    <text evidence="8">The sequence shown here is derived from an EMBL/GenBank/DDBJ whole genome shotgun (WGS) entry which is preliminary data.</text>
</comment>
<evidence type="ECO:0000256" key="6">
    <source>
        <dbReference type="ARBA" id="ARBA00023157"/>
    </source>
</evidence>
<dbReference type="GO" id="GO:0004252">
    <property type="term" value="F:serine-type endopeptidase activity"/>
    <property type="evidence" value="ECO:0007669"/>
    <property type="project" value="InterPro"/>
</dbReference>
<sequence length="194" mass="21618">MENLKYRIIYEYEFRGKNPEIVVGTDKINEGEHYDILEAYPHPPTSKVLDYDVVVIKLAKKLVFSSKVQPLKLAERDMVVEDDAVFKVIGFGVTDSGKASSELLQVDVPYVKDEECKEFYHNITGLNITPRMICAGLKGKGACFGDSGGPLIYQNKHIGIVSFGTKDCSLKTGSPTVYARVSALRDFIDEQMAK</sequence>
<gene>
    <name evidence="8" type="ORF">PMACD_LOCUS7774</name>
</gene>
<dbReference type="PROSITE" id="PS00135">
    <property type="entry name" value="TRYPSIN_SER"/>
    <property type="match status" value="1"/>
</dbReference>
<dbReference type="PANTHER" id="PTHR24276:SF98">
    <property type="entry name" value="FI18310P1-RELATED"/>
    <property type="match status" value="1"/>
</dbReference>
<dbReference type="InterPro" id="IPR001314">
    <property type="entry name" value="Peptidase_S1A"/>
</dbReference>
<dbReference type="SUPFAM" id="SSF50494">
    <property type="entry name" value="Trypsin-like serine proteases"/>
    <property type="match status" value="1"/>
</dbReference>
<comment type="subcellular location">
    <subcellularLocation>
        <location evidence="1">Secreted</location>
        <location evidence="1">Extracellular space</location>
    </subcellularLocation>
</comment>
<protein>
    <recommendedName>
        <fullName evidence="7">Peptidase S1 domain-containing protein</fullName>
    </recommendedName>
</protein>
<dbReference type="InterPro" id="IPR001254">
    <property type="entry name" value="Trypsin_dom"/>
</dbReference>
<evidence type="ECO:0000256" key="2">
    <source>
        <dbReference type="ARBA" id="ARBA00007664"/>
    </source>
</evidence>
<keyword evidence="6" id="KW-1015">Disulfide bond</keyword>